<comment type="caution">
    <text evidence="2">The sequence shown here is derived from an EMBL/GenBank/DDBJ whole genome shotgun (WGS) entry which is preliminary data.</text>
</comment>
<dbReference type="AlphaFoldDB" id="A0A813D9T2"/>
<reference evidence="2" key="1">
    <citation type="submission" date="2021-02" db="EMBL/GenBank/DDBJ databases">
        <authorList>
            <person name="Dougan E. K."/>
            <person name="Rhodes N."/>
            <person name="Thang M."/>
            <person name="Chan C."/>
        </authorList>
    </citation>
    <scope>NUCLEOTIDE SEQUENCE</scope>
</reference>
<keyword evidence="1" id="KW-0175">Coiled coil</keyword>
<keyword evidence="3" id="KW-1185">Reference proteome</keyword>
<proteinExistence type="predicted"/>
<name>A0A813D9T2_POLGL</name>
<evidence type="ECO:0000313" key="3">
    <source>
        <dbReference type="Proteomes" id="UP000654075"/>
    </source>
</evidence>
<sequence>MAVAAAAAAPGIRRVGEDSSLEWQIRRLAELESACAQRGASEAKAAELVEQMRVKVRQFERQNAANVAGAEQELSRLSDDLQRSLHAKHTLEVRVREGDRRVDQLRVTVADLSAGRDVAVARRCALAEDSARARRQAAEETEAKDAAFQRLHRLALEAERLRSEVEGREAVNATLQRELASLRPAVVRLCRRERAELVLLERLQRGLLGRCFWALWRRRSTARAQGERPRLQALRQHTSVEGPSFRAFACWAQGCQSLRRWRSGCQVRARDRLRRCLTPWRRWTRWARLCGARLCASCFGAWSQAARNVTQRRQSRERRRALQEAFRCWTSVVADLRQVYLCSSALARLIKRRLSLEVTRCWSSAAQACQARRRARVEMSQRQRMLRLSDSLRLWTVESSTSAKRRQALAQQVASQSRRRLGVAIAAFHSLVSETRGHRSLLDEGLARHTANRERRLLLQILQSLQDLLTKWRSLRLSYALVVKRWSLPLVSEVLFAWRQLAARSRRLAESLAAPEKALAPVLRRRHLRPWCV</sequence>
<protein>
    <submittedName>
        <fullName evidence="2">Uncharacterized protein</fullName>
    </submittedName>
</protein>
<organism evidence="2 3">
    <name type="scientific">Polarella glacialis</name>
    <name type="common">Dinoflagellate</name>
    <dbReference type="NCBI Taxonomy" id="89957"/>
    <lineage>
        <taxon>Eukaryota</taxon>
        <taxon>Sar</taxon>
        <taxon>Alveolata</taxon>
        <taxon>Dinophyceae</taxon>
        <taxon>Suessiales</taxon>
        <taxon>Suessiaceae</taxon>
        <taxon>Polarella</taxon>
    </lineage>
</organism>
<gene>
    <name evidence="2" type="ORF">PGLA1383_LOCUS4140</name>
</gene>
<dbReference type="EMBL" id="CAJNNV010001520">
    <property type="protein sequence ID" value="CAE8585229.1"/>
    <property type="molecule type" value="Genomic_DNA"/>
</dbReference>
<dbReference type="OMA" id="CTFRSHV"/>
<accession>A0A813D9T2</accession>
<evidence type="ECO:0000256" key="1">
    <source>
        <dbReference type="SAM" id="Coils"/>
    </source>
</evidence>
<dbReference type="Proteomes" id="UP000654075">
    <property type="component" value="Unassembled WGS sequence"/>
</dbReference>
<feature type="coiled-coil region" evidence="1">
    <location>
        <begin position="144"/>
        <end position="178"/>
    </location>
</feature>
<evidence type="ECO:0000313" key="2">
    <source>
        <dbReference type="EMBL" id="CAE8585229.1"/>
    </source>
</evidence>